<dbReference type="SUPFAM" id="SSF51445">
    <property type="entry name" value="(Trans)glycosidases"/>
    <property type="match status" value="1"/>
</dbReference>
<sequence>MAEIGKTVLDSGWLAARSTEVHLSGTQLTTTHSPTGPNKPWMEAAVPGTVLGTLVKNKVVPDPFYGLENEAIIDIADSGREYYTFWFFTTFQCKLSANQHLDLNFRGINYSAELYLNGNKKILPKGMFRRHSLDVTDILHPDGQNFLAVLVYPPDHPGTIPPEGGQGGDHEIGKDVTTQYVEGWDWMTPIRDRNTGIWDEVSISITGPVKIIDPHLVSTFYDGYKRIYLHTTTELENKSSSVVECDLNIQVTSELEGGVCIVEHLQTQHLSIPSGNRVQHTFPQLFFYKPNLWWPNGMGRQALYNVTITVDVKGHGESDSWSHMHGFRKIESYIDSATGGRLFKVNGQPIFIRGGNWILSDGLLRLSKKRYQTDIKFHADMNFNMIRCWGGGLAERPEFYHYCDIYGLLVWQEFWITGDVDGRGVPVSNPNGPLDHDLFMLCARDTVKLLRNHPSLALWVGGNEQVPPPDINNALKDELKLHPHFESLHNTGKSAQELPASLKDPTDYLDGTRIYIQGSMWDGFANGKGDFTDGPYEIQYPESFFKDDFYNYGFNPEVGSVGVPVAATIKATMPPEGWKIPLFKKLPNGYIEEVPNPIWEYHKYIPYSKAGKVHNQILLYGTPTDLNDFCLKAQLVNYIQYRALLEGWTSRMWSKYTGVLIWKTQNPWTGLRGQFYDHLHDQTAGFYGCRSAAEPVHVQLNLATYFIEVVNTLSEQLSDVAIEASVWDLEGTCPYYIVHEKLSVPSKKTELFTGCICLVETTNCWSHTGKKRVPLKITSNTFIKGSTYEMEMHVENKSKKPDSKSLTCKNNFVTRIGDGDFDMASLGPVNSAAEKKQEASLFQRIYRRFSGENDDLQVSEINGSDEGVAFFLYFSVHASKPGHKEGEDSRILPVHYSDNYFSLVPGEVMPIKISFEVPPGVTPRIRLHGWNYHSGHKVC</sequence>
<dbReference type="InterPro" id="IPR008979">
    <property type="entry name" value="Galactose-bd-like_sf"/>
</dbReference>
<protein>
    <recommendedName>
        <fullName evidence="10">Beta-mannosidase</fullName>
    </recommendedName>
</protein>
<feature type="domain" description="Beta-mannosidase-like galactose-binding" evidence="7">
    <location>
        <begin position="38"/>
        <end position="198"/>
    </location>
</feature>
<organism evidence="8 9">
    <name type="scientific">Salix udensis</name>
    <dbReference type="NCBI Taxonomy" id="889485"/>
    <lineage>
        <taxon>Eukaryota</taxon>
        <taxon>Viridiplantae</taxon>
        <taxon>Streptophyta</taxon>
        <taxon>Embryophyta</taxon>
        <taxon>Tracheophyta</taxon>
        <taxon>Spermatophyta</taxon>
        <taxon>Magnoliopsida</taxon>
        <taxon>eudicotyledons</taxon>
        <taxon>Gunneridae</taxon>
        <taxon>Pentapetalae</taxon>
        <taxon>rosids</taxon>
        <taxon>fabids</taxon>
        <taxon>Malpighiales</taxon>
        <taxon>Salicaceae</taxon>
        <taxon>Saliceae</taxon>
        <taxon>Salix</taxon>
    </lineage>
</organism>
<keyword evidence="9" id="KW-1185">Reference proteome</keyword>
<evidence type="ECO:0000259" key="7">
    <source>
        <dbReference type="Pfam" id="PF22666"/>
    </source>
</evidence>
<dbReference type="InterPro" id="IPR006103">
    <property type="entry name" value="Glyco_hydro_2_cat"/>
</dbReference>
<dbReference type="GO" id="GO:0005975">
    <property type="term" value="P:carbohydrate metabolic process"/>
    <property type="evidence" value="ECO:0007669"/>
    <property type="project" value="InterPro"/>
</dbReference>
<evidence type="ECO:0008006" key="10">
    <source>
        <dbReference type="Google" id="ProtNLM"/>
    </source>
</evidence>
<evidence type="ECO:0000313" key="8">
    <source>
        <dbReference type="EMBL" id="KAJ6434425.1"/>
    </source>
</evidence>
<dbReference type="InterPro" id="IPR054593">
    <property type="entry name" value="Beta-mannosidase-like_N2"/>
</dbReference>
<dbReference type="Gene3D" id="3.20.20.80">
    <property type="entry name" value="Glycosidases"/>
    <property type="match status" value="1"/>
</dbReference>
<dbReference type="Pfam" id="PF02836">
    <property type="entry name" value="Glyco_hydro_2_C"/>
    <property type="match status" value="1"/>
</dbReference>
<dbReference type="Proteomes" id="UP001162972">
    <property type="component" value="Chromosome 13"/>
</dbReference>
<gene>
    <name evidence="8" type="ORF">OIU84_018022</name>
</gene>
<feature type="domain" description="Glycoside hydrolase family 2 catalytic" evidence="5">
    <location>
        <begin position="342"/>
        <end position="467"/>
    </location>
</feature>
<evidence type="ECO:0000259" key="6">
    <source>
        <dbReference type="Pfam" id="PF18368"/>
    </source>
</evidence>
<dbReference type="InterPro" id="IPR017853">
    <property type="entry name" value="GH"/>
</dbReference>
<dbReference type="SUPFAM" id="SSF49785">
    <property type="entry name" value="Galactose-binding domain-like"/>
    <property type="match status" value="1"/>
</dbReference>
<evidence type="ECO:0000259" key="5">
    <source>
        <dbReference type="Pfam" id="PF02836"/>
    </source>
</evidence>
<feature type="domain" description="Glycoside hydrolase family 2 immunoglobulin-like beta-sandwich" evidence="4">
    <location>
        <begin position="210"/>
        <end position="328"/>
    </location>
</feature>
<dbReference type="PANTHER" id="PTHR43536">
    <property type="entry name" value="MANNOSYLGLYCOPROTEIN ENDO-BETA-MANNOSIDASE"/>
    <property type="match status" value="1"/>
</dbReference>
<evidence type="ECO:0000259" key="4">
    <source>
        <dbReference type="Pfam" id="PF00703"/>
    </source>
</evidence>
<feature type="domain" description="Exo-beta-D-glucosaminidase Ig-fold" evidence="6">
    <location>
        <begin position="861"/>
        <end position="931"/>
    </location>
</feature>
<dbReference type="Pfam" id="PF18368">
    <property type="entry name" value="Ig_GlcNase"/>
    <property type="match status" value="1"/>
</dbReference>
<dbReference type="SUPFAM" id="SSF49303">
    <property type="entry name" value="beta-Galactosidase/glucuronidase domain"/>
    <property type="match status" value="3"/>
</dbReference>
<name>A0AAD6PMG4_9ROSI</name>
<keyword evidence="2" id="KW-0378">Hydrolase</keyword>
<comment type="caution">
    <text evidence="8">The sequence shown here is derived from an EMBL/GenBank/DDBJ whole genome shotgun (WGS) entry which is preliminary data.</text>
</comment>
<dbReference type="InterPro" id="IPR006102">
    <property type="entry name" value="Ig-like_GH2"/>
</dbReference>
<dbReference type="InterPro" id="IPR036156">
    <property type="entry name" value="Beta-gal/glucu_dom_sf"/>
</dbReference>
<dbReference type="InterPro" id="IPR013783">
    <property type="entry name" value="Ig-like_fold"/>
</dbReference>
<dbReference type="Pfam" id="PF22666">
    <property type="entry name" value="Glyco_hydro_2_N2"/>
    <property type="match status" value="1"/>
</dbReference>
<dbReference type="Pfam" id="PF00703">
    <property type="entry name" value="Glyco_hydro_2"/>
    <property type="match status" value="1"/>
</dbReference>
<dbReference type="Gene3D" id="2.60.40.10">
    <property type="entry name" value="Immunoglobulins"/>
    <property type="match status" value="3"/>
</dbReference>
<reference evidence="8 9" key="1">
    <citation type="journal article" date="2023" name="Int. J. Mol. Sci.">
        <title>De Novo Assembly and Annotation of 11 Diverse Shrub Willow (Salix) Genomes Reveals Novel Gene Organization in Sex-Linked Regions.</title>
        <authorList>
            <person name="Hyden B."/>
            <person name="Feng K."/>
            <person name="Yates T.B."/>
            <person name="Jawdy S."/>
            <person name="Cereghino C."/>
            <person name="Smart L.B."/>
            <person name="Muchero W."/>
        </authorList>
    </citation>
    <scope>NUCLEOTIDE SEQUENCE [LARGE SCALE GENOMIC DNA]</scope>
    <source>
        <tissue evidence="8">Shoot tip</tissue>
    </source>
</reference>
<evidence type="ECO:0000256" key="3">
    <source>
        <dbReference type="ARBA" id="ARBA00023295"/>
    </source>
</evidence>
<dbReference type="GO" id="GO:0004553">
    <property type="term" value="F:hydrolase activity, hydrolyzing O-glycosyl compounds"/>
    <property type="evidence" value="ECO:0007669"/>
    <property type="project" value="InterPro"/>
</dbReference>
<dbReference type="InterPro" id="IPR023232">
    <property type="entry name" value="Glyco_hydro_2_AS"/>
</dbReference>
<evidence type="ECO:0000256" key="2">
    <source>
        <dbReference type="ARBA" id="ARBA00022801"/>
    </source>
</evidence>
<evidence type="ECO:0000313" key="9">
    <source>
        <dbReference type="Proteomes" id="UP001162972"/>
    </source>
</evidence>
<accession>A0AAD6PMG4</accession>
<keyword evidence="3" id="KW-0326">Glycosidase</keyword>
<dbReference type="PROSITE" id="PS00608">
    <property type="entry name" value="GLYCOSYL_HYDROL_F2_2"/>
    <property type="match status" value="1"/>
</dbReference>
<dbReference type="PANTHER" id="PTHR43536:SF1">
    <property type="entry name" value="MANNOSYLGLYCOPROTEIN ENDO-BETA-MANNOSIDASE"/>
    <property type="match status" value="1"/>
</dbReference>
<dbReference type="Gene3D" id="2.60.120.260">
    <property type="entry name" value="Galactose-binding domain-like"/>
    <property type="match status" value="1"/>
</dbReference>
<evidence type="ECO:0000256" key="1">
    <source>
        <dbReference type="ARBA" id="ARBA00007401"/>
    </source>
</evidence>
<comment type="similarity">
    <text evidence="1">Belongs to the glycosyl hydrolase 2 family.</text>
</comment>
<dbReference type="InterPro" id="IPR043534">
    <property type="entry name" value="EBDG/EBM"/>
</dbReference>
<dbReference type="AlphaFoldDB" id="A0AAD6PMG4"/>
<dbReference type="InterPro" id="IPR041351">
    <property type="entry name" value="Ig_GlcNase"/>
</dbReference>
<proteinExistence type="inferred from homology"/>
<dbReference type="EMBL" id="JAPFFJ010000002">
    <property type="protein sequence ID" value="KAJ6434425.1"/>
    <property type="molecule type" value="Genomic_DNA"/>
</dbReference>